<dbReference type="PROSITE" id="PS51900">
    <property type="entry name" value="CB"/>
    <property type="match status" value="1"/>
</dbReference>
<evidence type="ECO:0000313" key="9">
    <source>
        <dbReference type="Proteomes" id="UP000027665"/>
    </source>
</evidence>
<keyword evidence="9" id="KW-1185">Reference proteome</keyword>
<dbReference type="InterPro" id="IPR044068">
    <property type="entry name" value="CB"/>
</dbReference>
<evidence type="ECO:0000256" key="3">
    <source>
        <dbReference type="ARBA" id="ARBA00023125"/>
    </source>
</evidence>
<dbReference type="Gene3D" id="1.10.150.130">
    <property type="match status" value="1"/>
</dbReference>
<dbReference type="GO" id="GO:0006310">
    <property type="term" value="P:DNA recombination"/>
    <property type="evidence" value="ECO:0007669"/>
    <property type="project" value="UniProtKB-KW"/>
</dbReference>
<dbReference type="PANTHER" id="PTHR30629">
    <property type="entry name" value="PROPHAGE INTEGRASE"/>
    <property type="match status" value="1"/>
</dbReference>
<dbReference type="GO" id="GO:0003677">
    <property type="term" value="F:DNA binding"/>
    <property type="evidence" value="ECO:0007669"/>
    <property type="project" value="UniProtKB-UniRule"/>
</dbReference>
<feature type="domain" description="Tyr recombinase" evidence="6">
    <location>
        <begin position="197"/>
        <end position="377"/>
    </location>
</feature>
<accession>A0A073IM44</accession>
<comment type="similarity">
    <text evidence="1">Belongs to the 'phage' integrase family.</text>
</comment>
<keyword evidence="4" id="KW-0233">DNA recombination</keyword>
<dbReference type="CDD" id="cd00801">
    <property type="entry name" value="INT_P4_C"/>
    <property type="match status" value="1"/>
</dbReference>
<dbReference type="InterPro" id="IPR053876">
    <property type="entry name" value="Phage_int_M"/>
</dbReference>
<dbReference type="OrthoDB" id="9775880at2"/>
<evidence type="ECO:0000256" key="4">
    <source>
        <dbReference type="ARBA" id="ARBA00023172"/>
    </source>
</evidence>
<dbReference type="Pfam" id="PF00589">
    <property type="entry name" value="Phage_integrase"/>
    <property type="match status" value="1"/>
</dbReference>
<dbReference type="Proteomes" id="UP000027665">
    <property type="component" value="Unassembled WGS sequence"/>
</dbReference>
<evidence type="ECO:0000313" key="8">
    <source>
        <dbReference type="EMBL" id="KEJ91403.1"/>
    </source>
</evidence>
<name>A0A073IM44_9BACT</name>
<dbReference type="RefSeq" id="WP_037977744.1">
    <property type="nucleotide sequence ID" value="NZ_JMKI01000047.1"/>
</dbReference>
<dbReference type="InterPro" id="IPR010998">
    <property type="entry name" value="Integrase_recombinase_N"/>
</dbReference>
<dbReference type="GO" id="GO:0015074">
    <property type="term" value="P:DNA integration"/>
    <property type="evidence" value="ECO:0007669"/>
    <property type="project" value="UniProtKB-KW"/>
</dbReference>
<feature type="domain" description="Core-binding (CB)" evidence="7">
    <location>
        <begin position="92"/>
        <end position="173"/>
    </location>
</feature>
<dbReference type="InterPro" id="IPR050808">
    <property type="entry name" value="Phage_Integrase"/>
</dbReference>
<reference evidence="8 9" key="1">
    <citation type="submission" date="2014-04" db="EMBL/GenBank/DDBJ databases">
        <title>Draft Genome Sequence of Synergistes jonesii.</title>
        <authorList>
            <person name="Coil D.A."/>
            <person name="Eisen J.A."/>
            <person name="Holland-Moritz H.E."/>
        </authorList>
    </citation>
    <scope>NUCLEOTIDE SEQUENCE [LARGE SCALE GENOMIC DNA]</scope>
    <source>
        <strain evidence="8 9">78-1</strain>
    </source>
</reference>
<dbReference type="Pfam" id="PF13356">
    <property type="entry name" value="Arm-DNA-bind_3"/>
    <property type="match status" value="1"/>
</dbReference>
<dbReference type="InterPro" id="IPR002104">
    <property type="entry name" value="Integrase_catalytic"/>
</dbReference>
<dbReference type="AlphaFoldDB" id="A0A073IM44"/>
<evidence type="ECO:0000256" key="1">
    <source>
        <dbReference type="ARBA" id="ARBA00008857"/>
    </source>
</evidence>
<dbReference type="Gene3D" id="1.10.443.10">
    <property type="entry name" value="Intergrase catalytic core"/>
    <property type="match status" value="1"/>
</dbReference>
<keyword evidence="3 5" id="KW-0238">DNA-binding</keyword>
<gene>
    <name evidence="8" type="ORF">EH55_09305</name>
</gene>
<organism evidence="8 9">
    <name type="scientific">Synergistes jonesii</name>
    <dbReference type="NCBI Taxonomy" id="2754"/>
    <lineage>
        <taxon>Bacteria</taxon>
        <taxon>Thermotogati</taxon>
        <taxon>Synergistota</taxon>
        <taxon>Synergistia</taxon>
        <taxon>Synergistales</taxon>
        <taxon>Synergistaceae</taxon>
        <taxon>Synergistes</taxon>
    </lineage>
</organism>
<dbReference type="GeneID" id="90984308"/>
<evidence type="ECO:0000256" key="5">
    <source>
        <dbReference type="PROSITE-ProRule" id="PRU01248"/>
    </source>
</evidence>
<dbReference type="PANTHER" id="PTHR30629:SF2">
    <property type="entry name" value="PROPHAGE INTEGRASE INTS-RELATED"/>
    <property type="match status" value="1"/>
</dbReference>
<dbReference type="InterPro" id="IPR038488">
    <property type="entry name" value="Integrase_DNA-bd_sf"/>
</dbReference>
<dbReference type="InterPro" id="IPR025166">
    <property type="entry name" value="Integrase_DNA_bind_dom"/>
</dbReference>
<dbReference type="PATRIC" id="fig|2754.20.peg.2446"/>
<sequence length="392" mass="45047">MITEKELRKEVARILGSGKRGEVPIENGLVLDVMTSGKTAWRFRFRENGKSRRKSLGDYPLVSLKDARTKRDEMRLAVLRGESIVRPARKAATLREVFEEWMANQIEPQFTEKYASILRIRMKPLLRDCGSMLAGEIKSSDILSVIRKVEAKEHYETAHRLKQLAGQVFRYAIATDNALMDPTYALRGALHAKNAKHYPRITDPARVGQLMRAIRDMGQSPVMRVLLALHAYTFVRPKELREAEWAEFDFDNALWRIPPEKMKMRRPHIVPLAKQVIDLLRGLYKLTGHGAYLFPAQTSMDGSRHISENAENKALRDRGYMRTEMVGHGFRGMASTLLHNAGWNSQVIEIQLSHIDSNSVRESYNDADYMDKRVEMMQWYADYLDALRDGAK</sequence>
<dbReference type="EMBL" id="JMKI01000047">
    <property type="protein sequence ID" value="KEJ91403.1"/>
    <property type="molecule type" value="Genomic_DNA"/>
</dbReference>
<proteinExistence type="inferred from homology"/>
<dbReference type="Gene3D" id="3.30.160.390">
    <property type="entry name" value="Integrase, DNA-binding domain"/>
    <property type="match status" value="1"/>
</dbReference>
<protein>
    <recommendedName>
        <fullName evidence="10">Integrase</fullName>
    </recommendedName>
</protein>
<dbReference type="SUPFAM" id="SSF56349">
    <property type="entry name" value="DNA breaking-rejoining enzymes"/>
    <property type="match status" value="1"/>
</dbReference>
<evidence type="ECO:0000259" key="7">
    <source>
        <dbReference type="PROSITE" id="PS51900"/>
    </source>
</evidence>
<dbReference type="eggNOG" id="COG0582">
    <property type="taxonomic scope" value="Bacteria"/>
</dbReference>
<dbReference type="PROSITE" id="PS51898">
    <property type="entry name" value="TYR_RECOMBINASE"/>
    <property type="match status" value="1"/>
</dbReference>
<dbReference type="InterPro" id="IPR011010">
    <property type="entry name" value="DNA_brk_join_enz"/>
</dbReference>
<evidence type="ECO:0000259" key="6">
    <source>
        <dbReference type="PROSITE" id="PS51898"/>
    </source>
</evidence>
<dbReference type="InterPro" id="IPR013762">
    <property type="entry name" value="Integrase-like_cat_sf"/>
</dbReference>
<keyword evidence="2" id="KW-0229">DNA integration</keyword>
<evidence type="ECO:0008006" key="10">
    <source>
        <dbReference type="Google" id="ProtNLM"/>
    </source>
</evidence>
<dbReference type="Pfam" id="PF22022">
    <property type="entry name" value="Phage_int_M"/>
    <property type="match status" value="1"/>
</dbReference>
<comment type="caution">
    <text evidence="8">The sequence shown here is derived from an EMBL/GenBank/DDBJ whole genome shotgun (WGS) entry which is preliminary data.</text>
</comment>
<evidence type="ECO:0000256" key="2">
    <source>
        <dbReference type="ARBA" id="ARBA00022908"/>
    </source>
</evidence>